<evidence type="ECO:0000313" key="3">
    <source>
        <dbReference type="Proteomes" id="UP000031623"/>
    </source>
</evidence>
<dbReference type="AlphaFoldDB" id="A0A090ACF7"/>
<protein>
    <recommendedName>
        <fullName evidence="4">DUF3147 family protein</fullName>
    </recommendedName>
</protein>
<feature type="transmembrane region" description="Helical" evidence="1">
    <location>
        <begin position="60"/>
        <end position="80"/>
    </location>
</feature>
<dbReference type="EMBL" id="AP014633">
    <property type="protein sequence ID" value="BAP54384.1"/>
    <property type="molecule type" value="Genomic_DNA"/>
</dbReference>
<dbReference type="HOGENOM" id="CLU_148666_0_0_6"/>
<reference evidence="2 3" key="1">
    <citation type="journal article" date="2014" name="ISME J.">
        <title>Ecophysiology of Thioploca ingrica as revealed by the complete genome sequence supplemented with proteomic evidence.</title>
        <authorList>
            <person name="Kojima H."/>
            <person name="Ogura Y."/>
            <person name="Yamamoto N."/>
            <person name="Togashi T."/>
            <person name="Mori H."/>
            <person name="Watanabe T."/>
            <person name="Nemoto F."/>
            <person name="Kurokawa K."/>
            <person name="Hayashi T."/>
            <person name="Fukui M."/>
        </authorList>
    </citation>
    <scope>NUCLEOTIDE SEQUENCE [LARGE SCALE GENOMIC DNA]</scope>
</reference>
<keyword evidence="3" id="KW-1185">Reference proteome</keyword>
<keyword evidence="1" id="KW-0472">Membrane</keyword>
<dbReference type="NCBIfam" id="NF006751">
    <property type="entry name" value="PRK09272.1-4"/>
    <property type="match status" value="1"/>
</dbReference>
<keyword evidence="1" id="KW-1133">Transmembrane helix</keyword>
<name>A0A090ACF7_9GAMM</name>
<organism evidence="2 3">
    <name type="scientific">Thioploca ingrica</name>
    <dbReference type="NCBI Taxonomy" id="40754"/>
    <lineage>
        <taxon>Bacteria</taxon>
        <taxon>Pseudomonadati</taxon>
        <taxon>Pseudomonadota</taxon>
        <taxon>Gammaproteobacteria</taxon>
        <taxon>Thiotrichales</taxon>
        <taxon>Thiotrichaceae</taxon>
        <taxon>Thioploca</taxon>
    </lineage>
</organism>
<proteinExistence type="predicted"/>
<accession>A0A090ACF7</accession>
<dbReference type="OrthoDB" id="47473at2"/>
<feature type="transmembrane region" description="Helical" evidence="1">
    <location>
        <begin position="5"/>
        <end position="22"/>
    </location>
</feature>
<evidence type="ECO:0000313" key="2">
    <source>
        <dbReference type="EMBL" id="BAP54384.1"/>
    </source>
</evidence>
<keyword evidence="1" id="KW-0812">Transmembrane</keyword>
<evidence type="ECO:0000256" key="1">
    <source>
        <dbReference type="SAM" id="Phobius"/>
    </source>
</evidence>
<gene>
    <name evidence="2" type="ORF">THII_0087</name>
</gene>
<feature type="transmembrane region" description="Helical" evidence="1">
    <location>
        <begin position="86"/>
        <end position="108"/>
    </location>
</feature>
<feature type="transmembrane region" description="Helical" evidence="1">
    <location>
        <begin position="28"/>
        <end position="48"/>
    </location>
</feature>
<evidence type="ECO:0008006" key="4">
    <source>
        <dbReference type="Google" id="ProtNLM"/>
    </source>
</evidence>
<sequence>MLYLIIKYLVTALVIVVVSELAKRNDQFGAFIASLPMVTIMTLIWLHVEQQSLEKIANHAFYTFWYVIPTLPMFIIFPYLLAKFEFWYALLIGVVITVSSLISFAIVLKRFSINLM</sequence>
<dbReference type="KEGG" id="tig:THII_0087"/>
<dbReference type="Proteomes" id="UP000031623">
    <property type="component" value="Chromosome"/>
</dbReference>